<dbReference type="Gene3D" id="3.20.20.70">
    <property type="entry name" value="Aldolase class I"/>
    <property type="match status" value="1"/>
</dbReference>
<dbReference type="CDD" id="cd14791">
    <property type="entry name" value="GH36"/>
    <property type="match status" value="1"/>
</dbReference>
<reference evidence="9 10" key="2">
    <citation type="submission" date="2010-03" db="EMBL/GenBank/DDBJ databases">
        <authorList>
            <person name="Pajon A."/>
        </authorList>
    </citation>
    <scope>NUCLEOTIDE SEQUENCE [LARGE SCALE GENOMIC DNA]</scope>
    <source>
        <strain evidence="9 10">XB6B4</strain>
    </source>
</reference>
<comment type="catalytic activity">
    <reaction evidence="1 5">
        <text>Hydrolysis of terminal, non-reducing alpha-D-galactose residues in alpha-D-galactosides, including galactose oligosaccharides, galactomannans and galactolipids.</text>
        <dbReference type="EC" id="3.2.1.22"/>
    </reaction>
</comment>
<dbReference type="Gene3D" id="2.70.98.60">
    <property type="entry name" value="alpha-galactosidase from lactobacil brevis"/>
    <property type="match status" value="1"/>
</dbReference>
<evidence type="ECO:0000256" key="5">
    <source>
        <dbReference type="PIRNR" id="PIRNR005536"/>
    </source>
</evidence>
<dbReference type="CAZy" id="GH36">
    <property type="family name" value="Glycoside Hydrolase Family 36"/>
</dbReference>
<dbReference type="PROSITE" id="PS00512">
    <property type="entry name" value="ALPHA_GALACTOSIDASE"/>
    <property type="match status" value="1"/>
</dbReference>
<evidence type="ECO:0000313" key="10">
    <source>
        <dbReference type="Proteomes" id="UP000008953"/>
    </source>
</evidence>
<dbReference type="InterPro" id="IPR013780">
    <property type="entry name" value="Glyco_hydro_b"/>
</dbReference>
<evidence type="ECO:0000313" key="9">
    <source>
        <dbReference type="EMBL" id="CBL13466.1"/>
    </source>
</evidence>
<dbReference type="Pfam" id="PF16874">
    <property type="entry name" value="Glyco_hydro_36C"/>
    <property type="match status" value="1"/>
</dbReference>
<evidence type="ECO:0000256" key="6">
    <source>
        <dbReference type="PIRSR" id="PIRSR005536-1"/>
    </source>
</evidence>
<accession>D4L1H6</accession>
<reference evidence="9 10" key="1">
    <citation type="submission" date="2010-03" db="EMBL/GenBank/DDBJ databases">
        <title>The genome sequence of Roseburia intestinalis XB6B4.</title>
        <authorList>
            <consortium name="metaHIT consortium -- http://www.metahit.eu/"/>
            <person name="Pajon A."/>
            <person name="Turner K."/>
            <person name="Parkhill J."/>
            <person name="Bernalier A."/>
        </authorList>
    </citation>
    <scope>NUCLEOTIDE SEQUENCE [LARGE SCALE GENOMIC DNA]</scope>
    <source>
        <strain evidence="9 10">XB6B4</strain>
    </source>
</reference>
<evidence type="ECO:0000259" key="7">
    <source>
        <dbReference type="Pfam" id="PF16874"/>
    </source>
</evidence>
<dbReference type="GO" id="GO:0004557">
    <property type="term" value="F:alpha-galactosidase activity"/>
    <property type="evidence" value="ECO:0007669"/>
    <property type="project" value="UniProtKB-UniRule"/>
</dbReference>
<feature type="domain" description="Glycosyl hydrolase family 36 C-terminal" evidence="7">
    <location>
        <begin position="657"/>
        <end position="752"/>
    </location>
</feature>
<name>D4L1H6_9FIRM</name>
<dbReference type="PANTHER" id="PTHR43053">
    <property type="entry name" value="GLYCOSIDASE FAMILY 31"/>
    <property type="match status" value="1"/>
</dbReference>
<dbReference type="InterPro" id="IPR017853">
    <property type="entry name" value="GH"/>
</dbReference>
<dbReference type="InterPro" id="IPR000111">
    <property type="entry name" value="Glyco_hydro_27/36_CS"/>
</dbReference>
<evidence type="ECO:0000256" key="3">
    <source>
        <dbReference type="ARBA" id="ARBA00022801"/>
    </source>
</evidence>
<dbReference type="InterPro" id="IPR002252">
    <property type="entry name" value="Glyco_hydro_36"/>
</dbReference>
<dbReference type="PANTHER" id="PTHR43053:SF3">
    <property type="entry name" value="ALPHA-GALACTOSIDASE C-RELATED"/>
    <property type="match status" value="1"/>
</dbReference>
<dbReference type="InterPro" id="IPR013785">
    <property type="entry name" value="Aldolase_TIM"/>
</dbReference>
<dbReference type="InterPro" id="IPR031705">
    <property type="entry name" value="Glyco_hydro_36_C"/>
</dbReference>
<organism evidence="9 10">
    <name type="scientific">Roseburia intestinalis XB6B4</name>
    <dbReference type="NCBI Taxonomy" id="718255"/>
    <lineage>
        <taxon>Bacteria</taxon>
        <taxon>Bacillati</taxon>
        <taxon>Bacillota</taxon>
        <taxon>Clostridia</taxon>
        <taxon>Lachnospirales</taxon>
        <taxon>Lachnospiraceae</taxon>
        <taxon>Roseburia</taxon>
    </lineage>
</organism>
<evidence type="ECO:0000256" key="4">
    <source>
        <dbReference type="ARBA" id="ARBA00023295"/>
    </source>
</evidence>
<dbReference type="InterPro" id="IPR038417">
    <property type="entry name" value="Alpga-gal_N_sf"/>
</dbReference>
<dbReference type="InterPro" id="IPR031704">
    <property type="entry name" value="Glyco_hydro_36_N"/>
</dbReference>
<dbReference type="SUPFAM" id="SSF51445">
    <property type="entry name" value="(Trans)glycosidases"/>
    <property type="match status" value="1"/>
</dbReference>
<evidence type="ECO:0000256" key="1">
    <source>
        <dbReference type="ARBA" id="ARBA00001255"/>
    </source>
</evidence>
<dbReference type="Proteomes" id="UP000008953">
    <property type="component" value="Chromosome"/>
</dbReference>
<dbReference type="InterPro" id="IPR050985">
    <property type="entry name" value="Alpha-glycosidase_related"/>
</dbReference>
<protein>
    <recommendedName>
        <fullName evidence="2 5">Alpha-galactosidase</fullName>
        <ecNumber evidence="2 5">3.2.1.22</ecNumber>
    </recommendedName>
</protein>
<evidence type="ECO:0000259" key="8">
    <source>
        <dbReference type="Pfam" id="PF16875"/>
    </source>
</evidence>
<dbReference type="Gene3D" id="2.60.40.1180">
    <property type="entry name" value="Golgi alpha-mannosidase II"/>
    <property type="match status" value="1"/>
</dbReference>
<dbReference type="AlphaFoldDB" id="D4L1H6"/>
<dbReference type="HOGENOM" id="CLU_009640_2_1_9"/>
<feature type="domain" description="Glycosyl hydrolase family 36 N-terminal" evidence="8">
    <location>
        <begin position="35"/>
        <end position="292"/>
    </location>
</feature>
<dbReference type="PATRIC" id="fig|718255.3.peg.455"/>
<feature type="active site" description="Proton donor" evidence="6">
    <location>
        <position position="555"/>
    </location>
</feature>
<dbReference type="FunFam" id="3.20.20.70:FF:000118">
    <property type="entry name" value="Alpha-galactosidase"/>
    <property type="match status" value="1"/>
</dbReference>
<dbReference type="PRINTS" id="PR00743">
    <property type="entry name" value="GLHYDRLASE36"/>
</dbReference>
<proteinExistence type="inferred from homology"/>
<dbReference type="GO" id="GO:0016052">
    <property type="term" value="P:carbohydrate catabolic process"/>
    <property type="evidence" value="ECO:0007669"/>
    <property type="project" value="InterPro"/>
</dbReference>
<comment type="similarity">
    <text evidence="5">Belongs to the glycosyl hydrolase.</text>
</comment>
<keyword evidence="3 5" id="KW-0378">Hydrolase</keyword>
<keyword evidence="4 5" id="KW-0326">Glycosidase</keyword>
<sequence length="756" mass="85794">MERGRIMAIRIDQDQKLITLHTKNTTYQMAVGAYGQLLHLYYGPRLGGDMRYLLTYYDRGFSGNPYEADCDKTYSMDALPQEYPCFGNGDFRSPAFILKNADGSYCADLRFVSCEICEGKYRIPGLPAAYDETGTESETLKVYLEDKPSGVQVTLLYGIFAELDIITRAVQITNRGQEAVHIEKAASAVLDFMTGEFDVIHFHGRHGMERILERTPVEHGNQVFGSRRGSSSHQQNPFVMLAGKQTGEDAGECYGCMLLYSGNFKAEAEKDQYEQTRLVMGLSDEMFSWKLEPGETFDTPETAFSYSANGFSTLSWNLHRLIRSHICRSAYRDTKRPVLINNWEATYFDFTGEKIIEIAKQAAELGVEMLVLDDGWFGKRDDDLAGLGDWTVNEKKLGMPLGKVAEKIRGLGMKFGIWIEPEMVCEDSDLYREHPDWAFTIPGRKPVRARYQLVLDYSRKEVVDGIFAQIAKVLDDTKADYVKMDMNRHLTDIWSKTAAEQNQGAILHRYVLGVYDFLERLHERYPDLLIEGCSGGGGRFDAGMLYYTPQIWCSDNTDAVERIKIQYGTSFAYPSCTVGSHVSAVPNHQTGRMTELATRAAVAMAGSFGYELDLNLLTEEEKEQVREQIKNYHRFEMLIRQGRYYRLTDVWQKKEYAAWEYCRPDGSEALVTVVTLDTQCNPATEYVKLRGLGEDKKYRVEVVGMQTGGENGQRINGTPNSVEPEYYTGAQLVHAGLPVPRLGNEYKSWQVYVKEV</sequence>
<dbReference type="KEGG" id="rix:RO1_31280"/>
<dbReference type="EC" id="3.2.1.22" evidence="2 5"/>
<dbReference type="Pfam" id="PF02065">
    <property type="entry name" value="Melibiase"/>
    <property type="match status" value="1"/>
</dbReference>
<feature type="active site" description="Nucleophile" evidence="6">
    <location>
        <position position="485"/>
    </location>
</feature>
<dbReference type="EMBL" id="FP929050">
    <property type="protein sequence ID" value="CBL13466.1"/>
    <property type="molecule type" value="Genomic_DNA"/>
</dbReference>
<dbReference type="PIRSF" id="PIRSF005536">
    <property type="entry name" value="Agal"/>
    <property type="match status" value="1"/>
</dbReference>
<gene>
    <name evidence="9" type="ORF">RO1_31280</name>
</gene>
<evidence type="ECO:0000256" key="2">
    <source>
        <dbReference type="ARBA" id="ARBA00012755"/>
    </source>
</evidence>
<dbReference type="Pfam" id="PF16875">
    <property type="entry name" value="Glyco_hydro_36N"/>
    <property type="match status" value="1"/>
</dbReference>